<dbReference type="CDD" id="cd06260">
    <property type="entry name" value="DUF820-like"/>
    <property type="match status" value="1"/>
</dbReference>
<proteinExistence type="predicted"/>
<dbReference type="SUPFAM" id="SSF52980">
    <property type="entry name" value="Restriction endonuclease-like"/>
    <property type="match status" value="1"/>
</dbReference>
<dbReference type="PANTHER" id="PTHR35400:SF3">
    <property type="entry name" value="SLL1072 PROTEIN"/>
    <property type="match status" value="1"/>
</dbReference>
<dbReference type="InterPro" id="IPR008538">
    <property type="entry name" value="Uma2"/>
</dbReference>
<evidence type="ECO:0000313" key="3">
    <source>
        <dbReference type="Proteomes" id="UP000321353"/>
    </source>
</evidence>
<evidence type="ECO:0000259" key="1">
    <source>
        <dbReference type="Pfam" id="PF05685"/>
    </source>
</evidence>
<protein>
    <recommendedName>
        <fullName evidence="1">Putative restriction endonuclease domain-containing protein</fullName>
    </recommendedName>
</protein>
<dbReference type="Gene3D" id="3.90.1570.10">
    <property type="entry name" value="tt1808, chain A"/>
    <property type="match status" value="1"/>
</dbReference>
<dbReference type="PANTHER" id="PTHR35400">
    <property type="entry name" value="SLR1083 PROTEIN"/>
    <property type="match status" value="1"/>
</dbReference>
<evidence type="ECO:0000313" key="2">
    <source>
        <dbReference type="EMBL" id="QEF96052.1"/>
    </source>
</evidence>
<organism evidence="2 3">
    <name type="scientific">Stieleria maiorica</name>
    <dbReference type="NCBI Taxonomy" id="2795974"/>
    <lineage>
        <taxon>Bacteria</taxon>
        <taxon>Pseudomonadati</taxon>
        <taxon>Planctomycetota</taxon>
        <taxon>Planctomycetia</taxon>
        <taxon>Pirellulales</taxon>
        <taxon>Pirellulaceae</taxon>
        <taxon>Stieleria</taxon>
    </lineage>
</organism>
<name>A0A5B9M4S6_9BACT</name>
<keyword evidence="3" id="KW-1185">Reference proteome</keyword>
<dbReference type="KEGG" id="smam:Mal15_00780"/>
<dbReference type="RefSeq" id="WP_167546543.1">
    <property type="nucleotide sequence ID" value="NZ_CP036264.1"/>
</dbReference>
<dbReference type="Pfam" id="PF05685">
    <property type="entry name" value="Uma2"/>
    <property type="match status" value="1"/>
</dbReference>
<dbReference type="InterPro" id="IPR011335">
    <property type="entry name" value="Restrct_endonuc-II-like"/>
</dbReference>
<dbReference type="Proteomes" id="UP000321353">
    <property type="component" value="Chromosome"/>
</dbReference>
<dbReference type="AlphaFoldDB" id="A0A5B9M4S6"/>
<dbReference type="EMBL" id="CP036264">
    <property type="protein sequence ID" value="QEF96052.1"/>
    <property type="molecule type" value="Genomic_DNA"/>
</dbReference>
<feature type="domain" description="Putative restriction endonuclease" evidence="1">
    <location>
        <begin position="24"/>
        <end position="177"/>
    </location>
</feature>
<gene>
    <name evidence="2" type="ORF">Mal15_00780</name>
</gene>
<reference evidence="2 3" key="1">
    <citation type="submission" date="2019-02" db="EMBL/GenBank/DDBJ databases">
        <title>Planctomycetal bacteria perform biofilm scaping via a novel small molecule.</title>
        <authorList>
            <person name="Jeske O."/>
            <person name="Boedeker C."/>
            <person name="Wiegand S."/>
            <person name="Breitling P."/>
            <person name="Kallscheuer N."/>
            <person name="Jogler M."/>
            <person name="Rohde M."/>
            <person name="Petersen J."/>
            <person name="Medema M.H."/>
            <person name="Surup F."/>
            <person name="Jogler C."/>
        </authorList>
    </citation>
    <scope>NUCLEOTIDE SEQUENCE [LARGE SCALE GENOMIC DNA]</scope>
    <source>
        <strain evidence="2 3">Mal15</strain>
    </source>
</reference>
<dbReference type="InterPro" id="IPR012296">
    <property type="entry name" value="Nuclease_put_TT1808"/>
</dbReference>
<accession>A0A5B9M4S6</accession>
<sequence>MSTTLKLTVPEYEQMIARGAFTCLKRKIEFIGGELREMSPAGPVHDDYIEFLIGWAAELAAKNECRIRCRSGLLVANSVPEPDFTLLAPKRYGRSRPTADDVYLLVEVADSSLTYDLGEKSQLYARSGIREYWVIDVAGRTLHRHTDPVNGSYQSVDRYDEHSTVTPAFFPSLALSLSELFLKD</sequence>